<evidence type="ECO:0000313" key="4">
    <source>
        <dbReference type="Proteomes" id="UP000037566"/>
    </source>
</evidence>
<feature type="region of interest" description="Disordered" evidence="1">
    <location>
        <begin position="1"/>
        <end position="33"/>
    </location>
</feature>
<keyword evidence="4" id="KW-1185">Reference proteome</keyword>
<dbReference type="EC" id="2.4.-.-" evidence="3"/>
<organism evidence="3 4">
    <name type="scientific">Komagataeibacter europaeus</name>
    <name type="common">Gluconacetobacter europaeus</name>
    <dbReference type="NCBI Taxonomy" id="33995"/>
    <lineage>
        <taxon>Bacteria</taxon>
        <taxon>Pseudomonadati</taxon>
        <taxon>Pseudomonadota</taxon>
        <taxon>Alphaproteobacteria</taxon>
        <taxon>Acetobacterales</taxon>
        <taxon>Acetobacteraceae</taxon>
        <taxon>Komagataeibacter</taxon>
    </lineage>
</organism>
<dbReference type="GO" id="GO:0016757">
    <property type="term" value="F:glycosyltransferase activity"/>
    <property type="evidence" value="ECO:0007669"/>
    <property type="project" value="UniProtKB-KW"/>
</dbReference>
<gene>
    <name evidence="3" type="primary">epsF</name>
    <name evidence="3" type="ORF">KOEU_14800</name>
</gene>
<dbReference type="EMBL" id="LHUQ01000006">
    <property type="protein sequence ID" value="KON64835.1"/>
    <property type="molecule type" value="Genomic_DNA"/>
</dbReference>
<dbReference type="Gene3D" id="3.40.50.2000">
    <property type="entry name" value="Glycogen Phosphorylase B"/>
    <property type="match status" value="2"/>
</dbReference>
<dbReference type="Proteomes" id="UP000037566">
    <property type="component" value="Unassembled WGS sequence"/>
</dbReference>
<feature type="domain" description="Glycosyltransferase subfamily 4-like N-terminal" evidence="2">
    <location>
        <begin position="373"/>
        <end position="476"/>
    </location>
</feature>
<keyword evidence="3" id="KW-0808">Transferase</keyword>
<keyword evidence="3" id="KW-0328">Glycosyltransferase</keyword>
<reference evidence="3" key="1">
    <citation type="submission" date="2015-08" db="EMBL/GenBank/DDBJ databases">
        <title>Draft genome sequence of Komagataeibacter europaeus CECT 8546 a cellulose producer strain from vinegar produced by the traditional method.</title>
        <authorList>
            <person name="Poehlein A."/>
            <person name="Valera M.J."/>
            <person name="Haack F.S."/>
            <person name="Mas A."/>
            <person name="Daniel R."/>
            <person name="Streit W.R."/>
            <person name="Mateo E."/>
        </authorList>
    </citation>
    <scope>NUCLEOTIDE SEQUENCE [LARGE SCALE GENOMIC DNA]</scope>
    <source>
        <strain evidence="3">CECT 8546</strain>
    </source>
</reference>
<comment type="caution">
    <text evidence="3">The sequence shown here is derived from an EMBL/GenBank/DDBJ whole genome shotgun (WGS) entry which is preliminary data.</text>
</comment>
<sequence length="679" mass="73559">MPLIHEEPADTLSGHRASSPDGNGSTQPMHPDRGTREMAEAMFARHVRLRTFAEGVREMDSLAARFPAHGRFHLLAMRLRDRSEGRPAALAGWTRLAEQFPHCGEAFVIVVRTVLRMTGRDAARAIIEARFPDGAPAMPDLGMWARAWEEVGEHARVDAALSALLENDSTSVGVGSLHAGLLRRRGDLPAAQAVLERLPHVSTDETPAAQDDAVANQLAVLRRDRKLLARRGLGDTAARNMHQAVLHDCLVSAIARRGRPPAMRGPVGRVIMFNGSLGAGGAERQLVNTAVGLTRAARAGEGIGHYHLDGPVEVACRALDDRPHGDFFLSDLTSAHIPVDCYGQIPADVARSDAAVAGIRDVLHLLPAPVDGATARVATWLRQRRPQVVHLWQDGMVLAAGLGAVLAGVPRIILSVRSAPPPDRPERDRPEYQMLYQTLLSAPGIVLTANSRFAARRYATWLGIDEARVRVIYNGVRPLADTPRGDSAVFMADFDAQVPATRTIGTVMRLDDNKRPLLWLDCAARMLAQRPDLRFIMVGDGPLAKQCHVHARRLGIADRVLFTGRRPDVGFWLRHFDVFVLLSRWEGLPNVLIEAQAAGIPVVTTPAGGAAETLIDGVTGIVLPDAISPDIHAVSAAVLSLLSESVTSVATIARDARRVATERFSLLTMLGKTMEAYVE</sequence>
<evidence type="ECO:0000259" key="2">
    <source>
        <dbReference type="Pfam" id="PF13439"/>
    </source>
</evidence>
<evidence type="ECO:0000256" key="1">
    <source>
        <dbReference type="SAM" id="MobiDB-lite"/>
    </source>
</evidence>
<evidence type="ECO:0000313" key="3">
    <source>
        <dbReference type="EMBL" id="KON64835.1"/>
    </source>
</evidence>
<dbReference type="OrthoDB" id="9790710at2"/>
<dbReference type="Pfam" id="PF13439">
    <property type="entry name" value="Glyco_transf_4"/>
    <property type="match status" value="1"/>
</dbReference>
<dbReference type="STRING" id="33995.KOEU_14800"/>
<dbReference type="Pfam" id="PF13692">
    <property type="entry name" value="Glyco_trans_1_4"/>
    <property type="match status" value="1"/>
</dbReference>
<dbReference type="SUPFAM" id="SSF53756">
    <property type="entry name" value="UDP-Glycosyltransferase/glycogen phosphorylase"/>
    <property type="match status" value="1"/>
</dbReference>
<protein>
    <submittedName>
        <fullName evidence="3">Glycosyltransferase EpsF</fullName>
        <ecNumber evidence="3">2.4.-.-</ecNumber>
    </submittedName>
</protein>
<dbReference type="RefSeq" id="WP_053323180.1">
    <property type="nucleotide sequence ID" value="NZ_LHUQ01000006.1"/>
</dbReference>
<name>A0A0M0EHW1_KOMEU</name>
<dbReference type="CDD" id="cd03811">
    <property type="entry name" value="GT4_GT28_WabH-like"/>
    <property type="match status" value="1"/>
</dbReference>
<proteinExistence type="predicted"/>
<dbReference type="PANTHER" id="PTHR12526">
    <property type="entry name" value="GLYCOSYLTRANSFERASE"/>
    <property type="match status" value="1"/>
</dbReference>
<dbReference type="InterPro" id="IPR028098">
    <property type="entry name" value="Glyco_trans_4-like_N"/>
</dbReference>
<dbReference type="PATRIC" id="fig|33995.3.peg.1647"/>
<dbReference type="PANTHER" id="PTHR12526:SF636">
    <property type="entry name" value="BLL3647 PROTEIN"/>
    <property type="match status" value="1"/>
</dbReference>
<accession>A0A0M0EHW1</accession>
<dbReference type="AlphaFoldDB" id="A0A0M0EHW1"/>